<dbReference type="OMA" id="PWKGKGL"/>
<comment type="caution">
    <text evidence="8">The sequence shown here is derived from an EMBL/GenBank/DDBJ whole genome shotgun (WGS) entry which is preliminary data.</text>
</comment>
<gene>
    <name evidence="8" type="primary">Mo01393</name>
    <name evidence="8" type="ORF">E5Q_01393</name>
</gene>
<organism evidence="8 9">
    <name type="scientific">Mixia osmundae (strain CBS 9802 / IAM 14324 / JCM 22182 / KY 12970)</name>
    <dbReference type="NCBI Taxonomy" id="764103"/>
    <lineage>
        <taxon>Eukaryota</taxon>
        <taxon>Fungi</taxon>
        <taxon>Dikarya</taxon>
        <taxon>Basidiomycota</taxon>
        <taxon>Pucciniomycotina</taxon>
        <taxon>Mixiomycetes</taxon>
        <taxon>Mixiales</taxon>
        <taxon>Mixiaceae</taxon>
        <taxon>Mixia</taxon>
    </lineage>
</organism>
<dbReference type="InterPro" id="IPR020846">
    <property type="entry name" value="MFS_dom"/>
</dbReference>
<keyword evidence="2 6" id="KW-0812">Transmembrane</keyword>
<evidence type="ECO:0000256" key="6">
    <source>
        <dbReference type="SAM" id="Phobius"/>
    </source>
</evidence>
<dbReference type="InterPro" id="IPR036259">
    <property type="entry name" value="MFS_trans_sf"/>
</dbReference>
<accession>G7DVX9</accession>
<feature type="domain" description="Major facilitator superfamily (MFS) profile" evidence="7">
    <location>
        <begin position="191"/>
        <end position="738"/>
    </location>
</feature>
<dbReference type="HOGENOM" id="CLU_012970_2_0_1"/>
<feature type="transmembrane region" description="Helical" evidence="6">
    <location>
        <begin position="605"/>
        <end position="627"/>
    </location>
</feature>
<feature type="transmembrane region" description="Helical" evidence="6">
    <location>
        <begin position="639"/>
        <end position="662"/>
    </location>
</feature>
<evidence type="ECO:0000313" key="8">
    <source>
        <dbReference type="EMBL" id="GAA94739.1"/>
    </source>
</evidence>
<feature type="region of interest" description="Disordered" evidence="5">
    <location>
        <begin position="759"/>
        <end position="786"/>
    </location>
</feature>
<dbReference type="SUPFAM" id="SSF103473">
    <property type="entry name" value="MFS general substrate transporter"/>
    <property type="match status" value="1"/>
</dbReference>
<keyword evidence="9" id="KW-1185">Reference proteome</keyword>
<dbReference type="Gene3D" id="1.20.1250.20">
    <property type="entry name" value="MFS general substrate transporter like domains"/>
    <property type="match status" value="2"/>
</dbReference>
<dbReference type="PROSITE" id="PS50850">
    <property type="entry name" value="MFS"/>
    <property type="match status" value="1"/>
</dbReference>
<feature type="transmembrane region" description="Helical" evidence="6">
    <location>
        <begin position="348"/>
        <end position="370"/>
    </location>
</feature>
<dbReference type="AlphaFoldDB" id="G7DVX9"/>
<feature type="transmembrane region" description="Helical" evidence="6">
    <location>
        <begin position="439"/>
        <end position="463"/>
    </location>
</feature>
<evidence type="ECO:0000256" key="2">
    <source>
        <dbReference type="ARBA" id="ARBA00022692"/>
    </source>
</evidence>
<reference evidence="8 9" key="2">
    <citation type="journal article" date="2012" name="Open Biol.">
        <title>Characteristics of nucleosomes and linker DNA regions on the genome of the basidiomycete Mixia osmundae revealed by mono- and dinucleosome mapping.</title>
        <authorList>
            <person name="Nishida H."/>
            <person name="Kondo S."/>
            <person name="Matsumoto T."/>
            <person name="Suzuki Y."/>
            <person name="Yoshikawa H."/>
            <person name="Taylor T.D."/>
            <person name="Sugiyama J."/>
        </authorList>
    </citation>
    <scope>NUCLEOTIDE SEQUENCE [LARGE SCALE GENOMIC DNA]</scope>
    <source>
        <strain evidence="9">CBS 9802 / IAM 14324 / JCM 22182 / KY 12970</strain>
    </source>
</reference>
<protein>
    <recommendedName>
        <fullName evidence="7">Major facilitator superfamily (MFS) profile domain-containing protein</fullName>
    </recommendedName>
</protein>
<comment type="subcellular location">
    <subcellularLocation>
        <location evidence="1">Membrane</location>
        <topology evidence="1">Multi-pass membrane protein</topology>
    </subcellularLocation>
</comment>
<proteinExistence type="predicted"/>
<dbReference type="PANTHER" id="PTHR23501:SF87">
    <property type="entry name" value="SIDEROPHORE IRON TRANSPORTER 2"/>
    <property type="match status" value="1"/>
</dbReference>
<dbReference type="EMBL" id="BABT02000046">
    <property type="protein sequence ID" value="GAA94739.1"/>
    <property type="molecule type" value="Genomic_DNA"/>
</dbReference>
<dbReference type="RefSeq" id="XP_014568152.1">
    <property type="nucleotide sequence ID" value="XM_014712666.1"/>
</dbReference>
<dbReference type="PANTHER" id="PTHR23501">
    <property type="entry name" value="MAJOR FACILITATOR SUPERFAMILY"/>
    <property type="match status" value="1"/>
</dbReference>
<dbReference type="GO" id="GO:0022857">
    <property type="term" value="F:transmembrane transporter activity"/>
    <property type="evidence" value="ECO:0007669"/>
    <property type="project" value="InterPro"/>
</dbReference>
<feature type="compositionally biased region" description="Polar residues" evidence="5">
    <location>
        <begin position="30"/>
        <end position="40"/>
    </location>
</feature>
<name>G7DVX9_MIXOS</name>
<sequence>MGYGSFDRSHETGTLTARLQGELVKDRSPARSSYGASSEPSTSRRTLDDLDTTDEPDSSSVSPLAFRSRKSPFGSNRSKRKDRPATRPHRSWSRSTERLLFPSARTTPRKDLVSLFGQSRPNRTDDDDLPEHFGDDPFDPDTIEEHEAVMSPMNGRFGLPAALDADYERPYGVAKMELIARRWSKRGLYSVYVGIYLLSFVTSLEWNTTPTVEPYFLSLFQAHSYLSTVSIGTSIAYAVGKPPLAKVLDVFGRAEAVALSAGLYGAGYLLTATAINVEMFGFGRVLAALGSQGLQLAQQIIIADTSTLTNRALLTSTISLPWLITTWIGPALGAAFKELGVVGYRLCYGLFGILLPLICIPLLSTLFTSFRKAKKRAQKRYDQHRPPRSGDDVRFVEATSPTSHSAASAASVRTGKESYMDTFVFRDWRDLSLEVWQQLDVMGIFLITLSCTSLLVPLSLAAARNGGWFDIQLTISLLVGVLSAIGLVWYESNRAVNPILPRRILSHRTIMAGSLLGFFHFFCQFAYESYFTSFLQVSRGHSARDSQYIAQSYMFSACVSALVCGLLTKWTSRWKIFGVIGIAIHAVGAFMMLRYRRLDNPTSELIISQIVAGCGGGFTTLAAQLGVQSVVEHRDVATATAVFLTITQIGGAAGGSLAGGVWTTMLPSRLAHYLPPDSDDLIKQVVGSISVALSFPMGTPERIAISDAYVDVQRVLNTVALLSLLPCLLAVSMMRDTHLTTDDHTLPEGVVVLGRAIPEADEESHSEHSETDSLLYDSPSRRDSIA</sequence>
<feature type="transmembrane region" description="Helical" evidence="6">
    <location>
        <begin position="574"/>
        <end position="593"/>
    </location>
</feature>
<dbReference type="InParanoid" id="G7DVX9"/>
<feature type="transmembrane region" description="Helical" evidence="6">
    <location>
        <begin position="469"/>
        <end position="490"/>
    </location>
</feature>
<keyword evidence="3 6" id="KW-1133">Transmembrane helix</keyword>
<evidence type="ECO:0000259" key="7">
    <source>
        <dbReference type="PROSITE" id="PS50850"/>
    </source>
</evidence>
<keyword evidence="4 6" id="KW-0472">Membrane</keyword>
<evidence type="ECO:0000256" key="3">
    <source>
        <dbReference type="ARBA" id="ARBA00022989"/>
    </source>
</evidence>
<dbReference type="STRING" id="764103.G7DVX9"/>
<feature type="transmembrane region" description="Helical" evidence="6">
    <location>
        <begin position="187"/>
        <end position="204"/>
    </location>
</feature>
<feature type="region of interest" description="Disordered" evidence="5">
    <location>
        <begin position="1"/>
        <end position="132"/>
    </location>
</feature>
<feature type="compositionally biased region" description="Basic residues" evidence="5">
    <location>
        <begin position="77"/>
        <end position="92"/>
    </location>
</feature>
<dbReference type="OrthoDB" id="2241241at2759"/>
<dbReference type="Proteomes" id="UP000009131">
    <property type="component" value="Unassembled WGS sequence"/>
</dbReference>
<feature type="transmembrane region" description="Helical" evidence="6">
    <location>
        <begin position="510"/>
        <end position="527"/>
    </location>
</feature>
<feature type="transmembrane region" description="Helical" evidence="6">
    <location>
        <begin position="256"/>
        <end position="275"/>
    </location>
</feature>
<evidence type="ECO:0000256" key="4">
    <source>
        <dbReference type="ARBA" id="ARBA00023136"/>
    </source>
</evidence>
<evidence type="ECO:0000256" key="1">
    <source>
        <dbReference type="ARBA" id="ARBA00004141"/>
    </source>
</evidence>
<dbReference type="Pfam" id="PF07690">
    <property type="entry name" value="MFS_1"/>
    <property type="match status" value="1"/>
</dbReference>
<feature type="transmembrane region" description="Helical" evidence="6">
    <location>
        <begin position="547"/>
        <end position="567"/>
    </location>
</feature>
<dbReference type="InterPro" id="IPR011701">
    <property type="entry name" value="MFS"/>
</dbReference>
<evidence type="ECO:0000313" key="9">
    <source>
        <dbReference type="Proteomes" id="UP000009131"/>
    </source>
</evidence>
<reference evidence="8 9" key="1">
    <citation type="journal article" date="2011" name="J. Gen. Appl. Microbiol.">
        <title>Draft genome sequencing of the enigmatic basidiomycete Mixia osmundae.</title>
        <authorList>
            <person name="Nishida H."/>
            <person name="Nagatsuka Y."/>
            <person name="Sugiyama J."/>
        </authorList>
    </citation>
    <scope>NUCLEOTIDE SEQUENCE [LARGE SCALE GENOMIC DNA]</scope>
    <source>
        <strain evidence="9">CBS 9802 / IAM 14324 / JCM 22182 / KY 12970</strain>
    </source>
</reference>
<feature type="transmembrane region" description="Helical" evidence="6">
    <location>
        <begin position="313"/>
        <end position="336"/>
    </location>
</feature>
<dbReference type="eggNOG" id="KOG0254">
    <property type="taxonomic scope" value="Eukaryota"/>
</dbReference>
<evidence type="ECO:0000256" key="5">
    <source>
        <dbReference type="SAM" id="MobiDB-lite"/>
    </source>
</evidence>
<dbReference type="GO" id="GO:0005886">
    <property type="term" value="C:plasma membrane"/>
    <property type="evidence" value="ECO:0007669"/>
    <property type="project" value="TreeGrafter"/>
</dbReference>